<proteinExistence type="predicted"/>
<feature type="transmembrane region" description="Helical" evidence="3">
    <location>
        <begin position="12"/>
        <end position="29"/>
    </location>
</feature>
<dbReference type="CDD" id="cd01949">
    <property type="entry name" value="GGDEF"/>
    <property type="match status" value="1"/>
</dbReference>
<accession>A0A2W5DFZ2</accession>
<keyword evidence="3" id="KW-1133">Transmembrane helix</keyword>
<evidence type="ECO:0000313" key="6">
    <source>
        <dbReference type="Proteomes" id="UP000249633"/>
    </source>
</evidence>
<sequence length="383" mass="41233">MEPLHVETLLSAYELVATLLALATLGAAWQMRGERGLWLWAGAFGVVALSQWARPWLQWLQAPMALRSIGHVGGVWAATLVLLAMRAFLGRPLHWPLPVAAALLLTLGSGVLTSVSGALASSLVLTQYGVAALLAPAAWAASRAWRSQRGFAMALMAGQLWASVLACVARGLMVSPWLVTERTQAVHNNAVWLLVFIALMLVQALALQLLIQDHALRQIRRLAEIDTLTGLLNRRGFEERLLRLLRRGESGALVLAVLDVDHFKRINDSHGHSVGDAVLSGMGERLRSTLRPMDLAVRLGGEEFAVIWPQAEPGGEQRLGERLREVVANQPFDTPVGPVTVTISVGVARARAADEAPAALFSRADAALYDGKGAGRNVVRLAA</sequence>
<feature type="transmembrane region" description="Helical" evidence="3">
    <location>
        <begin position="97"/>
        <end position="119"/>
    </location>
</feature>
<keyword evidence="3" id="KW-0472">Membrane</keyword>
<dbReference type="InterPro" id="IPR029787">
    <property type="entry name" value="Nucleotide_cyclase"/>
</dbReference>
<dbReference type="NCBIfam" id="TIGR00254">
    <property type="entry name" value="GGDEF"/>
    <property type="match status" value="1"/>
</dbReference>
<keyword evidence="3" id="KW-0812">Transmembrane</keyword>
<comment type="caution">
    <text evidence="5">The sequence shown here is derived from an EMBL/GenBank/DDBJ whole genome shotgun (WGS) entry which is preliminary data.</text>
</comment>
<dbReference type="PROSITE" id="PS50887">
    <property type="entry name" value="GGDEF"/>
    <property type="match status" value="1"/>
</dbReference>
<evidence type="ECO:0000256" key="1">
    <source>
        <dbReference type="ARBA" id="ARBA00012528"/>
    </source>
</evidence>
<dbReference type="Proteomes" id="UP000249633">
    <property type="component" value="Unassembled WGS sequence"/>
</dbReference>
<dbReference type="FunFam" id="3.30.70.270:FF:000001">
    <property type="entry name" value="Diguanylate cyclase domain protein"/>
    <property type="match status" value="1"/>
</dbReference>
<feature type="transmembrane region" description="Helical" evidence="3">
    <location>
        <begin position="36"/>
        <end position="53"/>
    </location>
</feature>
<dbReference type="Gene3D" id="3.30.70.270">
    <property type="match status" value="1"/>
</dbReference>
<evidence type="ECO:0000259" key="4">
    <source>
        <dbReference type="PROSITE" id="PS50887"/>
    </source>
</evidence>
<feature type="transmembrane region" description="Helical" evidence="3">
    <location>
        <begin position="154"/>
        <end position="178"/>
    </location>
</feature>
<protein>
    <recommendedName>
        <fullName evidence="1">diguanylate cyclase</fullName>
        <ecNumber evidence="1">2.7.7.65</ecNumber>
    </recommendedName>
</protein>
<dbReference type="PANTHER" id="PTHR45138">
    <property type="entry name" value="REGULATORY COMPONENTS OF SENSORY TRANSDUCTION SYSTEM"/>
    <property type="match status" value="1"/>
</dbReference>
<dbReference type="EC" id="2.7.7.65" evidence="1"/>
<dbReference type="GO" id="GO:0052621">
    <property type="term" value="F:diguanylate cyclase activity"/>
    <property type="evidence" value="ECO:0007669"/>
    <property type="project" value="UniProtKB-EC"/>
</dbReference>
<feature type="domain" description="GGDEF" evidence="4">
    <location>
        <begin position="251"/>
        <end position="383"/>
    </location>
</feature>
<dbReference type="InterPro" id="IPR000160">
    <property type="entry name" value="GGDEF_dom"/>
</dbReference>
<evidence type="ECO:0000313" key="5">
    <source>
        <dbReference type="EMBL" id="PZP28684.1"/>
    </source>
</evidence>
<gene>
    <name evidence="5" type="ORF">DI603_18555</name>
</gene>
<dbReference type="InterPro" id="IPR050469">
    <property type="entry name" value="Diguanylate_Cyclase"/>
</dbReference>
<dbReference type="SUPFAM" id="SSF55073">
    <property type="entry name" value="Nucleotide cyclase"/>
    <property type="match status" value="1"/>
</dbReference>
<dbReference type="InterPro" id="IPR043128">
    <property type="entry name" value="Rev_trsase/Diguanyl_cyclase"/>
</dbReference>
<comment type="catalytic activity">
    <reaction evidence="2">
        <text>2 GTP = 3',3'-c-di-GMP + 2 diphosphate</text>
        <dbReference type="Rhea" id="RHEA:24898"/>
        <dbReference type="ChEBI" id="CHEBI:33019"/>
        <dbReference type="ChEBI" id="CHEBI:37565"/>
        <dbReference type="ChEBI" id="CHEBI:58805"/>
        <dbReference type="EC" id="2.7.7.65"/>
    </reaction>
</comment>
<feature type="transmembrane region" description="Helical" evidence="3">
    <location>
        <begin position="125"/>
        <end position="142"/>
    </location>
</feature>
<dbReference type="AlphaFoldDB" id="A0A2W5DFZ2"/>
<reference evidence="5 6" key="1">
    <citation type="submission" date="2017-08" db="EMBL/GenBank/DDBJ databases">
        <title>Infants hospitalized years apart are colonized by the same room-sourced microbial strains.</title>
        <authorList>
            <person name="Brooks B."/>
            <person name="Olm M.R."/>
            <person name="Firek B.A."/>
            <person name="Baker R."/>
            <person name="Thomas B.C."/>
            <person name="Morowitz M.J."/>
            <person name="Banfield J.F."/>
        </authorList>
    </citation>
    <scope>NUCLEOTIDE SEQUENCE [LARGE SCALE GENOMIC DNA]</scope>
    <source>
        <strain evidence="5">S2_012_000_R2_81</strain>
    </source>
</reference>
<name>A0A2W5DFZ2_9BURK</name>
<feature type="transmembrane region" description="Helical" evidence="3">
    <location>
        <begin position="190"/>
        <end position="211"/>
    </location>
</feature>
<organism evidence="5 6">
    <name type="scientific">Roseateles depolymerans</name>
    <dbReference type="NCBI Taxonomy" id="76731"/>
    <lineage>
        <taxon>Bacteria</taxon>
        <taxon>Pseudomonadati</taxon>
        <taxon>Pseudomonadota</taxon>
        <taxon>Betaproteobacteria</taxon>
        <taxon>Burkholderiales</taxon>
        <taxon>Sphaerotilaceae</taxon>
        <taxon>Roseateles</taxon>
    </lineage>
</organism>
<evidence type="ECO:0000256" key="2">
    <source>
        <dbReference type="ARBA" id="ARBA00034247"/>
    </source>
</evidence>
<evidence type="ECO:0000256" key="3">
    <source>
        <dbReference type="SAM" id="Phobius"/>
    </source>
</evidence>
<dbReference type="EMBL" id="QFOD01000021">
    <property type="protein sequence ID" value="PZP28684.1"/>
    <property type="molecule type" value="Genomic_DNA"/>
</dbReference>
<dbReference type="Pfam" id="PF00990">
    <property type="entry name" value="GGDEF"/>
    <property type="match status" value="1"/>
</dbReference>
<dbReference type="PANTHER" id="PTHR45138:SF9">
    <property type="entry name" value="DIGUANYLATE CYCLASE DGCM-RELATED"/>
    <property type="match status" value="1"/>
</dbReference>
<feature type="transmembrane region" description="Helical" evidence="3">
    <location>
        <begin position="65"/>
        <end position="85"/>
    </location>
</feature>
<dbReference type="SMART" id="SM00267">
    <property type="entry name" value="GGDEF"/>
    <property type="match status" value="1"/>
</dbReference>